<evidence type="ECO:0000313" key="6">
    <source>
        <dbReference type="Proteomes" id="UP000693970"/>
    </source>
</evidence>
<reference evidence="5" key="2">
    <citation type="submission" date="2021-04" db="EMBL/GenBank/DDBJ databases">
        <authorList>
            <person name="Podell S."/>
        </authorList>
    </citation>
    <scope>NUCLEOTIDE SEQUENCE</scope>
    <source>
        <strain evidence="5">Hildebrandi</strain>
    </source>
</reference>
<sequence length="382" mass="42183">MESEQSSAAARTGVTMKEYAIQCDNTHCEILWSDNVRTTHDLATLEHFYRRWNYHLNMDDRKLWTDLSEDDVRRSVDMSISFDALIMDQNGAGMTRGLAALYYYGILLITETPLDDDGAGIAAIGAALGGGNIKLPSNSILSTYQAGKKDLVLSTGTDGPMRTLYGSVWATSSGAQPQGTSVADSAYGSDGLPLHTDFTYQTDPPGLQIFTMVQPALEGGESVFGDGFAVSEALRSQNPDAFDILSKTIRTYHSKDELTGWNLRASGPVIKVDRGRIVSIRHNDLDRLPDLPPDGTKDSQEIDAFYDELHDAHLAWNSLLAQDKYRLVMKLRPGDTMVVANQRCFHGRKSFSSSTSHPRIVMGCYVSQDELSSRFRMEGFNV</sequence>
<dbReference type="PANTHER" id="PTHR10696">
    <property type="entry name" value="GAMMA-BUTYROBETAINE HYDROXYLASE-RELATED"/>
    <property type="match status" value="1"/>
</dbReference>
<comment type="cofactor">
    <cofactor evidence="1">
        <name>L-ascorbate</name>
        <dbReference type="ChEBI" id="CHEBI:38290"/>
    </cofactor>
</comment>
<dbReference type="PANTHER" id="PTHR10696:SF51">
    <property type="entry name" value="TRIMETHYLLYSINE DIOXYGENASE, MITOCHONDRIAL"/>
    <property type="match status" value="1"/>
</dbReference>
<keyword evidence="5" id="KW-0560">Oxidoreductase</keyword>
<dbReference type="AlphaFoldDB" id="A0A9K3KT32"/>
<accession>A0A9K3KT32</accession>
<dbReference type="Proteomes" id="UP000693970">
    <property type="component" value="Unassembled WGS sequence"/>
</dbReference>
<evidence type="ECO:0000256" key="3">
    <source>
        <dbReference type="ARBA" id="ARBA00022873"/>
    </source>
</evidence>
<dbReference type="OrthoDB" id="408743at2759"/>
<organism evidence="5 6">
    <name type="scientific">Nitzschia inconspicua</name>
    <dbReference type="NCBI Taxonomy" id="303405"/>
    <lineage>
        <taxon>Eukaryota</taxon>
        <taxon>Sar</taxon>
        <taxon>Stramenopiles</taxon>
        <taxon>Ochrophyta</taxon>
        <taxon>Bacillariophyta</taxon>
        <taxon>Bacillariophyceae</taxon>
        <taxon>Bacillariophycidae</taxon>
        <taxon>Bacillariales</taxon>
        <taxon>Bacillariaceae</taxon>
        <taxon>Nitzschia</taxon>
    </lineage>
</organism>
<gene>
    <name evidence="5" type="ORF">IV203_011844</name>
</gene>
<dbReference type="Pfam" id="PF02668">
    <property type="entry name" value="TauD"/>
    <property type="match status" value="1"/>
</dbReference>
<dbReference type="InterPro" id="IPR050411">
    <property type="entry name" value="AlphaKG_dependent_hydroxylases"/>
</dbReference>
<proteinExistence type="predicted"/>
<name>A0A9K3KT32_9STRA</name>
<protein>
    <submittedName>
        <fullName evidence="5">Gamma-butyrobetaine,2-oxoglutarate dioxygenase</fullName>
    </submittedName>
</protein>
<feature type="domain" description="TauD/TfdA-like" evidence="4">
    <location>
        <begin position="99"/>
        <end position="365"/>
    </location>
</feature>
<keyword evidence="6" id="KW-1185">Reference proteome</keyword>
<evidence type="ECO:0000313" key="5">
    <source>
        <dbReference type="EMBL" id="KAG7349247.1"/>
    </source>
</evidence>
<dbReference type="GO" id="GO:0005739">
    <property type="term" value="C:mitochondrion"/>
    <property type="evidence" value="ECO:0007669"/>
    <property type="project" value="TreeGrafter"/>
</dbReference>
<dbReference type="EMBL" id="JAGRRH010000019">
    <property type="protein sequence ID" value="KAG7349247.1"/>
    <property type="molecule type" value="Genomic_DNA"/>
</dbReference>
<keyword evidence="5" id="KW-0223">Dioxygenase</keyword>
<dbReference type="GO" id="GO:0051213">
    <property type="term" value="F:dioxygenase activity"/>
    <property type="evidence" value="ECO:0007669"/>
    <property type="project" value="UniProtKB-KW"/>
</dbReference>
<evidence type="ECO:0000259" key="4">
    <source>
        <dbReference type="Pfam" id="PF02668"/>
    </source>
</evidence>
<comment type="pathway">
    <text evidence="2">Amine and polyamine biosynthesis; carnitine biosynthesis.</text>
</comment>
<evidence type="ECO:0000256" key="2">
    <source>
        <dbReference type="ARBA" id="ARBA00005022"/>
    </source>
</evidence>
<reference evidence="5" key="1">
    <citation type="journal article" date="2021" name="Sci. Rep.">
        <title>Diploid genomic architecture of Nitzschia inconspicua, an elite biomass production diatom.</title>
        <authorList>
            <person name="Oliver A."/>
            <person name="Podell S."/>
            <person name="Pinowska A."/>
            <person name="Traller J.C."/>
            <person name="Smith S.R."/>
            <person name="McClure R."/>
            <person name="Beliaev A."/>
            <person name="Bohutskyi P."/>
            <person name="Hill E.A."/>
            <person name="Rabines A."/>
            <person name="Zheng H."/>
            <person name="Allen L.Z."/>
            <person name="Kuo A."/>
            <person name="Grigoriev I.V."/>
            <person name="Allen A.E."/>
            <person name="Hazlebeck D."/>
            <person name="Allen E.E."/>
        </authorList>
    </citation>
    <scope>NUCLEOTIDE SEQUENCE</scope>
    <source>
        <strain evidence="5">Hildebrandi</strain>
    </source>
</reference>
<evidence type="ECO:0000256" key="1">
    <source>
        <dbReference type="ARBA" id="ARBA00001961"/>
    </source>
</evidence>
<comment type="caution">
    <text evidence="5">The sequence shown here is derived from an EMBL/GenBank/DDBJ whole genome shotgun (WGS) entry which is preliminary data.</text>
</comment>
<keyword evidence="3" id="KW-0124">Carnitine biosynthesis</keyword>
<dbReference type="InterPro" id="IPR003819">
    <property type="entry name" value="TauD/TfdA-like"/>
</dbReference>
<dbReference type="GO" id="GO:0045329">
    <property type="term" value="P:carnitine biosynthetic process"/>
    <property type="evidence" value="ECO:0007669"/>
    <property type="project" value="UniProtKB-KW"/>
</dbReference>